<dbReference type="EMBL" id="JARK01001339">
    <property type="protein sequence ID" value="EYC32051.1"/>
    <property type="molecule type" value="Genomic_DNA"/>
</dbReference>
<reference evidence="2" key="1">
    <citation type="journal article" date="2015" name="Nat. Genet.">
        <title>The genome and transcriptome of the zoonotic hookworm Ancylostoma ceylanicum identify infection-specific gene families.</title>
        <authorList>
            <person name="Schwarz E.M."/>
            <person name="Hu Y."/>
            <person name="Antoshechkin I."/>
            <person name="Miller M.M."/>
            <person name="Sternberg P.W."/>
            <person name="Aroian R.V."/>
        </authorList>
    </citation>
    <scope>NUCLEOTIDE SEQUENCE</scope>
    <source>
        <strain evidence="2">HY135</strain>
    </source>
</reference>
<name>A0A016VXN8_9BILA</name>
<organism evidence="1 2">
    <name type="scientific">Ancylostoma ceylanicum</name>
    <dbReference type="NCBI Taxonomy" id="53326"/>
    <lineage>
        <taxon>Eukaryota</taxon>
        <taxon>Metazoa</taxon>
        <taxon>Ecdysozoa</taxon>
        <taxon>Nematoda</taxon>
        <taxon>Chromadorea</taxon>
        <taxon>Rhabditida</taxon>
        <taxon>Rhabditina</taxon>
        <taxon>Rhabditomorpha</taxon>
        <taxon>Strongyloidea</taxon>
        <taxon>Ancylostomatidae</taxon>
        <taxon>Ancylostomatinae</taxon>
        <taxon>Ancylostoma</taxon>
    </lineage>
</organism>
<evidence type="ECO:0000313" key="1">
    <source>
        <dbReference type="EMBL" id="EYC32051.1"/>
    </source>
</evidence>
<accession>A0A016VXN8</accession>
<evidence type="ECO:0000313" key="2">
    <source>
        <dbReference type="Proteomes" id="UP000024635"/>
    </source>
</evidence>
<gene>
    <name evidence="1" type="primary">Acey_s0003.g1373</name>
    <name evidence="1" type="ORF">Y032_0003g1373</name>
</gene>
<protein>
    <submittedName>
        <fullName evidence="1">Uncharacterized protein</fullName>
    </submittedName>
</protein>
<dbReference type="AlphaFoldDB" id="A0A016VXN8"/>
<dbReference type="Proteomes" id="UP000024635">
    <property type="component" value="Unassembled WGS sequence"/>
</dbReference>
<comment type="caution">
    <text evidence="1">The sequence shown here is derived from an EMBL/GenBank/DDBJ whole genome shotgun (WGS) entry which is preliminary data.</text>
</comment>
<keyword evidence="2" id="KW-1185">Reference proteome</keyword>
<proteinExistence type="predicted"/>
<sequence>MPCDDVTTGQYRMMINFDRKLRFCCWESVLSRASSERLLLSASLENHLSSALRSSAPAEASDFTDLCL</sequence>